<name>A0A8H7ZM08_9FUNG</name>
<gene>
    <name evidence="2" type="ORF">BJ554DRAFT_4941</name>
</gene>
<sequence length="372" mass="39753">FPAGLAAPVTFSVGGFPPAGQSLAVVLGAAAPTKLAPGPDGVLWSGTADVPPGGTYKYAFVDAGGAAVVTEPFERTAPQGTDKTLNERGRLEHPVAPITDSRSSNPLAGLRPRPRSRRPMTTKDHPRLPQLWPAWPRGYSRLFDETYIPVIHITGDENAILPILKTKAGETAVDVVWVGKSETVTMKNLTFQAGGQSSKDYDKTQIGLKFPKGSSFEGRRDLKLRAGRTDPSFLRERAYTDLLNAVGVPSAQGCHARVYINKTYRGLYFFEDDVEAAWGESAVVAAARTKESTPSLVLKPGPGTPTSLSQVSAGGTGNFVFGSYDAYKFELNATDPDINDMIPAMKALADFPAATATAEQVSALKQHIDYSL</sequence>
<feature type="compositionally biased region" description="Basic and acidic residues" evidence="1">
    <location>
        <begin position="84"/>
        <end position="93"/>
    </location>
</feature>
<organism evidence="2 3">
    <name type="scientific">Olpidium bornovanus</name>
    <dbReference type="NCBI Taxonomy" id="278681"/>
    <lineage>
        <taxon>Eukaryota</taxon>
        <taxon>Fungi</taxon>
        <taxon>Fungi incertae sedis</taxon>
        <taxon>Olpidiomycota</taxon>
        <taxon>Olpidiomycotina</taxon>
        <taxon>Olpidiomycetes</taxon>
        <taxon>Olpidiales</taxon>
        <taxon>Olpidiaceae</taxon>
        <taxon>Olpidium</taxon>
    </lineage>
</organism>
<dbReference type="Proteomes" id="UP000673691">
    <property type="component" value="Unassembled WGS sequence"/>
</dbReference>
<feature type="region of interest" description="Disordered" evidence="1">
    <location>
        <begin position="76"/>
        <end position="125"/>
    </location>
</feature>
<proteinExistence type="predicted"/>
<keyword evidence="3" id="KW-1185">Reference proteome</keyword>
<protein>
    <submittedName>
        <fullName evidence="2">Uncharacterized protein</fullName>
    </submittedName>
</protein>
<dbReference type="OrthoDB" id="10267127at2759"/>
<reference evidence="2 3" key="1">
    <citation type="journal article" name="Sci. Rep.">
        <title>Genome-scale phylogenetic analyses confirm Olpidium as the closest living zoosporic fungus to the non-flagellated, terrestrial fungi.</title>
        <authorList>
            <person name="Chang Y."/>
            <person name="Rochon D."/>
            <person name="Sekimoto S."/>
            <person name="Wang Y."/>
            <person name="Chovatia M."/>
            <person name="Sandor L."/>
            <person name="Salamov A."/>
            <person name="Grigoriev I.V."/>
            <person name="Stajich J.E."/>
            <person name="Spatafora J.W."/>
        </authorList>
    </citation>
    <scope>NUCLEOTIDE SEQUENCE [LARGE SCALE GENOMIC DNA]</scope>
    <source>
        <strain evidence="2">S191</strain>
    </source>
</reference>
<comment type="caution">
    <text evidence="2">The sequence shown here is derived from an EMBL/GenBank/DDBJ whole genome shotgun (WGS) entry which is preliminary data.</text>
</comment>
<dbReference type="EMBL" id="JAEFCI010013118">
    <property type="protein sequence ID" value="KAG5455595.1"/>
    <property type="molecule type" value="Genomic_DNA"/>
</dbReference>
<accession>A0A8H7ZM08</accession>
<feature type="non-terminal residue" evidence="2">
    <location>
        <position position="1"/>
    </location>
</feature>
<evidence type="ECO:0000313" key="2">
    <source>
        <dbReference type="EMBL" id="KAG5455595.1"/>
    </source>
</evidence>
<evidence type="ECO:0000313" key="3">
    <source>
        <dbReference type="Proteomes" id="UP000673691"/>
    </source>
</evidence>
<dbReference type="InterPro" id="IPR014867">
    <property type="entry name" value="Spore_coat_CotH_CotH2/3/7"/>
</dbReference>
<dbReference type="Pfam" id="PF08757">
    <property type="entry name" value="CotH"/>
    <property type="match status" value="1"/>
</dbReference>
<evidence type="ECO:0000256" key="1">
    <source>
        <dbReference type="SAM" id="MobiDB-lite"/>
    </source>
</evidence>
<feature type="non-terminal residue" evidence="2">
    <location>
        <position position="372"/>
    </location>
</feature>
<dbReference type="AlphaFoldDB" id="A0A8H7ZM08"/>